<organism evidence="2">
    <name type="scientific">viral metagenome</name>
    <dbReference type="NCBI Taxonomy" id="1070528"/>
    <lineage>
        <taxon>unclassified sequences</taxon>
        <taxon>metagenomes</taxon>
        <taxon>organismal metagenomes</taxon>
    </lineage>
</organism>
<proteinExistence type="predicted"/>
<protein>
    <recommendedName>
        <fullName evidence="1">Ig-like domain-containing protein</fullName>
    </recommendedName>
</protein>
<feature type="domain" description="Ig-like" evidence="1">
    <location>
        <begin position="1"/>
        <end position="78"/>
    </location>
</feature>
<reference evidence="2" key="1">
    <citation type="journal article" date="2020" name="Nature">
        <title>Giant virus diversity and host interactions through global metagenomics.</title>
        <authorList>
            <person name="Schulz F."/>
            <person name="Roux S."/>
            <person name="Paez-Espino D."/>
            <person name="Jungbluth S."/>
            <person name="Walsh D.A."/>
            <person name="Denef V.J."/>
            <person name="McMahon K.D."/>
            <person name="Konstantinidis K.T."/>
            <person name="Eloe-Fadrosh E.A."/>
            <person name="Kyrpides N.C."/>
            <person name="Woyke T."/>
        </authorList>
    </citation>
    <scope>NUCLEOTIDE SEQUENCE</scope>
    <source>
        <strain evidence="2">GVMAG-M-3300023174-5</strain>
    </source>
</reference>
<sequence length="222" mass="24498">MSCLGPGYNPNPTRAWSRVQSQCTYLSPDETATTAYVPFLKKSVPLENLQYELSMINKGNVLQYKCNSANITKSQKYSLIAKGAWNRKKVWATQTQNYSNPNSNSLQRINYPGVISVNPGTSQQAAELCQNNTIPDGGSLNCNLIVNQCTGAVIQKCVNNNCFPTSSSDVPGPIIGLCYNNNIQTWYPKPRYYMNNSLNKFPEGYKGFVSANSIPNANKTAL</sequence>
<evidence type="ECO:0000313" key="2">
    <source>
        <dbReference type="EMBL" id="QHT19570.1"/>
    </source>
</evidence>
<dbReference type="EMBL" id="MN739668">
    <property type="protein sequence ID" value="QHT19570.1"/>
    <property type="molecule type" value="Genomic_DNA"/>
</dbReference>
<dbReference type="InterPro" id="IPR007110">
    <property type="entry name" value="Ig-like_dom"/>
</dbReference>
<dbReference type="PROSITE" id="PS50835">
    <property type="entry name" value="IG_LIKE"/>
    <property type="match status" value="1"/>
</dbReference>
<evidence type="ECO:0000259" key="1">
    <source>
        <dbReference type="PROSITE" id="PS50835"/>
    </source>
</evidence>
<dbReference type="AlphaFoldDB" id="A0A6C0DT71"/>
<name>A0A6C0DT71_9ZZZZ</name>
<accession>A0A6C0DT71</accession>